<feature type="coiled-coil region" evidence="5">
    <location>
        <begin position="431"/>
        <end position="465"/>
    </location>
</feature>
<evidence type="ECO:0000259" key="8">
    <source>
        <dbReference type="PROSITE" id="PS51775"/>
    </source>
</evidence>
<dbReference type="OrthoDB" id="1888939at2759"/>
<keyword evidence="2 7" id="KW-0812">Transmembrane</keyword>
<dbReference type="EMBL" id="NKXS01002994">
    <property type="protein sequence ID" value="PIN11249.1"/>
    <property type="molecule type" value="Genomic_DNA"/>
</dbReference>
<proteinExistence type="predicted"/>
<dbReference type="GO" id="GO:0016020">
    <property type="term" value="C:membrane"/>
    <property type="evidence" value="ECO:0007669"/>
    <property type="project" value="UniProtKB-SubCell"/>
</dbReference>
<evidence type="ECO:0000256" key="4">
    <source>
        <dbReference type="ARBA" id="ARBA00023136"/>
    </source>
</evidence>
<dbReference type="PROSITE" id="PS51775">
    <property type="entry name" value="GTD_BINDING"/>
    <property type="match status" value="1"/>
</dbReference>
<dbReference type="AlphaFoldDB" id="A0A2G9H165"/>
<evidence type="ECO:0000256" key="6">
    <source>
        <dbReference type="SAM" id="MobiDB-lite"/>
    </source>
</evidence>
<evidence type="ECO:0000313" key="9">
    <source>
        <dbReference type="EMBL" id="PIN11249.1"/>
    </source>
</evidence>
<keyword evidence="3 7" id="KW-1133">Transmembrane helix</keyword>
<comment type="caution">
    <text evidence="9">The sequence shown here is derived from an EMBL/GenBank/DDBJ whole genome shotgun (WGS) entry which is preliminary data.</text>
</comment>
<evidence type="ECO:0000256" key="7">
    <source>
        <dbReference type="SAM" id="Phobius"/>
    </source>
</evidence>
<gene>
    <name evidence="9" type="ORF">CDL12_16158</name>
</gene>
<dbReference type="STRING" id="429701.A0A2G9H165"/>
<name>A0A2G9H165_9LAMI</name>
<comment type="subcellular location">
    <subcellularLocation>
        <location evidence="1">Membrane</location>
        <topology evidence="1">Single-pass membrane protein</topology>
    </subcellularLocation>
</comment>
<feature type="domain" description="GTD-binding" evidence="8">
    <location>
        <begin position="358"/>
        <end position="456"/>
    </location>
</feature>
<evidence type="ECO:0000256" key="3">
    <source>
        <dbReference type="ARBA" id="ARBA00022989"/>
    </source>
</evidence>
<dbReference type="PANTHER" id="PTHR31448:SF3">
    <property type="entry name" value="MYOSIN-BINDING PROTEIN 2"/>
    <property type="match status" value="1"/>
</dbReference>
<keyword evidence="4 7" id="KW-0472">Membrane</keyword>
<feature type="transmembrane region" description="Helical" evidence="7">
    <location>
        <begin position="20"/>
        <end position="44"/>
    </location>
</feature>
<dbReference type="InterPro" id="IPR007656">
    <property type="entry name" value="GTD-bd"/>
</dbReference>
<dbReference type="InterPro" id="IPR039306">
    <property type="entry name" value="MYOB"/>
</dbReference>
<reference evidence="10" key="1">
    <citation type="journal article" date="2018" name="Gigascience">
        <title>Genome assembly of the Pink Ipe (Handroanthus impetiginosus, Bignoniaceae), a highly valued, ecologically keystone Neotropical timber forest tree.</title>
        <authorList>
            <person name="Silva-Junior O.B."/>
            <person name="Grattapaglia D."/>
            <person name="Novaes E."/>
            <person name="Collevatti R.G."/>
        </authorList>
    </citation>
    <scope>NUCLEOTIDE SEQUENCE [LARGE SCALE GENOMIC DNA]</scope>
    <source>
        <strain evidence="10">cv. UFG-1</strain>
    </source>
</reference>
<accession>A0A2G9H165</accession>
<feature type="region of interest" description="Disordered" evidence="6">
    <location>
        <begin position="165"/>
        <end position="188"/>
    </location>
</feature>
<evidence type="ECO:0000256" key="1">
    <source>
        <dbReference type="ARBA" id="ARBA00004167"/>
    </source>
</evidence>
<evidence type="ECO:0000256" key="5">
    <source>
        <dbReference type="SAM" id="Coils"/>
    </source>
</evidence>
<dbReference type="PANTHER" id="PTHR31448">
    <property type="entry name" value="MYOSIN-BINDING PROTEIN 2"/>
    <property type="match status" value="1"/>
</dbReference>
<dbReference type="GO" id="GO:0080115">
    <property type="term" value="F:myosin XI tail binding"/>
    <property type="evidence" value="ECO:0007669"/>
    <property type="project" value="UniProtKB-ARBA"/>
</dbReference>
<protein>
    <recommendedName>
        <fullName evidence="8">GTD-binding domain-containing protein</fullName>
    </recommendedName>
</protein>
<feature type="coiled-coil region" evidence="5">
    <location>
        <begin position="367"/>
        <end position="394"/>
    </location>
</feature>
<keyword evidence="10" id="KW-1185">Reference proteome</keyword>
<evidence type="ECO:0000256" key="2">
    <source>
        <dbReference type="ARBA" id="ARBA00022692"/>
    </source>
</evidence>
<keyword evidence="5" id="KW-0175">Coiled coil</keyword>
<dbReference type="Proteomes" id="UP000231279">
    <property type="component" value="Unassembled WGS sequence"/>
</dbReference>
<dbReference type="Pfam" id="PF04576">
    <property type="entry name" value="Zein-binding"/>
    <property type="match status" value="1"/>
</dbReference>
<sequence>MAANKFATILHKNCHKIIVILVYAILEWILILLLFLNSLFSYLIQRFTKYFDLKPFCTFCSRLDHIFYGQKHKNSYLDHVCEAHMIEISSLGYCSNHKRLSESKNMCSNCSSTHALFSWTSQGVSENDEGDRCSCCNEILTRKFLKPSWDVLDYIQAKASSAEVIDARQDSDTTAQSKSLSETDRMNQDIDQFEDKRDDCDDSDQGAFECEKLGTHNQSNDDPDWNLGCNEDDESVSMTDMLLQNAEDIDSDRFICIELIGTEPLMANGSEDVEDEEEDEDECDIQDEDVEKCKKSGSDVVFSTSRMKEDSAEAEEVEGLDNFPDKQVEGEKYSLEKVGSRLEDSFGGSVISNNEESMTIEDLKSIIKAQKIALNELYVELEEERKAAAIAANETMAMITKLQEEKAIVKIEALQYQRMMEEQVEYDQEALQLLNNLVTKREKEKQELEKELEVYRNKVLGYETREKMAIVRSNDDRSVDLNECDDGSFDSDQERDLDDDLEDLDIRDISLAEFDEERLLILKELKALEAKVFAIHADEPQVSKDVRDFDALRHEEKEELDASCNDPNVKYHFDRKTEDLKATKLLPLFDTIENEYAEEDINKTELDKSKFFIQEEFSHVYERLQALEADKEFLKHCISSMMKGNKGLSLLQEILQHLRDLRSAELAAGKLHEIPSERVSLCKED</sequence>
<evidence type="ECO:0000313" key="10">
    <source>
        <dbReference type="Proteomes" id="UP000231279"/>
    </source>
</evidence>
<organism evidence="9 10">
    <name type="scientific">Handroanthus impetiginosus</name>
    <dbReference type="NCBI Taxonomy" id="429701"/>
    <lineage>
        <taxon>Eukaryota</taxon>
        <taxon>Viridiplantae</taxon>
        <taxon>Streptophyta</taxon>
        <taxon>Embryophyta</taxon>
        <taxon>Tracheophyta</taxon>
        <taxon>Spermatophyta</taxon>
        <taxon>Magnoliopsida</taxon>
        <taxon>eudicotyledons</taxon>
        <taxon>Gunneridae</taxon>
        <taxon>Pentapetalae</taxon>
        <taxon>asterids</taxon>
        <taxon>lamiids</taxon>
        <taxon>Lamiales</taxon>
        <taxon>Bignoniaceae</taxon>
        <taxon>Crescentiina</taxon>
        <taxon>Tabebuia alliance</taxon>
        <taxon>Handroanthus</taxon>
    </lineage>
</organism>